<dbReference type="EMBL" id="RQTK01000015">
    <property type="protein sequence ID" value="RUS91277.1"/>
    <property type="molecule type" value="Genomic_DNA"/>
</dbReference>
<evidence type="ECO:0000256" key="4">
    <source>
        <dbReference type="ARBA" id="ARBA00022679"/>
    </source>
</evidence>
<keyword evidence="10" id="KW-0325">Glycoprotein</keyword>
<dbReference type="STRING" id="188477.A0A3S1AGE0"/>
<evidence type="ECO:0000256" key="11">
    <source>
        <dbReference type="RuleBase" id="RU363063"/>
    </source>
</evidence>
<dbReference type="Pfam" id="PF01762">
    <property type="entry name" value="Galactosyl_T"/>
    <property type="match status" value="1"/>
</dbReference>
<keyword evidence="9 11" id="KW-0472">Membrane</keyword>
<accession>A0A3S1AGE0</accession>
<organism evidence="12 13">
    <name type="scientific">Elysia chlorotica</name>
    <name type="common">Eastern emerald elysia</name>
    <name type="synonym">Sea slug</name>
    <dbReference type="NCBI Taxonomy" id="188477"/>
    <lineage>
        <taxon>Eukaryota</taxon>
        <taxon>Metazoa</taxon>
        <taxon>Spiralia</taxon>
        <taxon>Lophotrochozoa</taxon>
        <taxon>Mollusca</taxon>
        <taxon>Gastropoda</taxon>
        <taxon>Heterobranchia</taxon>
        <taxon>Euthyneura</taxon>
        <taxon>Panpulmonata</taxon>
        <taxon>Sacoglossa</taxon>
        <taxon>Placobranchoidea</taxon>
        <taxon>Plakobranchidae</taxon>
        <taxon>Elysia</taxon>
    </lineage>
</organism>
<dbReference type="EC" id="2.4.1.-" evidence="11"/>
<keyword evidence="6 11" id="KW-0735">Signal-anchor</keyword>
<comment type="subcellular location">
    <subcellularLocation>
        <location evidence="1 11">Golgi apparatus membrane</location>
        <topology evidence="1 11">Single-pass type II membrane protein</topology>
    </subcellularLocation>
</comment>
<dbReference type="Proteomes" id="UP000271974">
    <property type="component" value="Unassembled WGS sequence"/>
</dbReference>
<comment type="caution">
    <text evidence="12">The sequence shown here is derived from an EMBL/GenBank/DDBJ whole genome shotgun (WGS) entry which is preliminary data.</text>
</comment>
<proteinExistence type="inferred from homology"/>
<dbReference type="InterPro" id="IPR002659">
    <property type="entry name" value="Glyco_trans_31"/>
</dbReference>
<evidence type="ECO:0000313" key="13">
    <source>
        <dbReference type="Proteomes" id="UP000271974"/>
    </source>
</evidence>
<evidence type="ECO:0000256" key="5">
    <source>
        <dbReference type="ARBA" id="ARBA00022692"/>
    </source>
</evidence>
<evidence type="ECO:0000256" key="1">
    <source>
        <dbReference type="ARBA" id="ARBA00004323"/>
    </source>
</evidence>
<name>A0A3S1AGE0_ELYCH</name>
<keyword evidence="5 11" id="KW-0812">Transmembrane</keyword>
<dbReference type="PANTHER" id="PTHR11214:SF314">
    <property type="entry name" value="HEXOSYLTRANSFERASE"/>
    <property type="match status" value="1"/>
</dbReference>
<dbReference type="FunFam" id="3.90.550.50:FF:000001">
    <property type="entry name" value="Hexosyltransferase"/>
    <property type="match status" value="1"/>
</dbReference>
<keyword evidence="8 11" id="KW-0333">Golgi apparatus</keyword>
<reference evidence="12 13" key="1">
    <citation type="submission" date="2019-01" db="EMBL/GenBank/DDBJ databases">
        <title>A draft genome assembly of the solar-powered sea slug Elysia chlorotica.</title>
        <authorList>
            <person name="Cai H."/>
            <person name="Li Q."/>
            <person name="Fang X."/>
            <person name="Li J."/>
            <person name="Curtis N.E."/>
            <person name="Altenburger A."/>
            <person name="Shibata T."/>
            <person name="Feng M."/>
            <person name="Maeda T."/>
            <person name="Schwartz J.A."/>
            <person name="Shigenobu S."/>
            <person name="Lundholm N."/>
            <person name="Nishiyama T."/>
            <person name="Yang H."/>
            <person name="Hasebe M."/>
            <person name="Li S."/>
            <person name="Pierce S.K."/>
            <person name="Wang J."/>
        </authorList>
    </citation>
    <scope>NUCLEOTIDE SEQUENCE [LARGE SCALE GENOMIC DNA]</scope>
    <source>
        <strain evidence="12">EC2010</strain>
        <tissue evidence="12">Whole organism of an adult</tissue>
    </source>
</reference>
<dbReference type="GO" id="GO:0016758">
    <property type="term" value="F:hexosyltransferase activity"/>
    <property type="evidence" value="ECO:0007669"/>
    <property type="project" value="InterPro"/>
</dbReference>
<keyword evidence="4" id="KW-0808">Transferase</keyword>
<evidence type="ECO:0000256" key="6">
    <source>
        <dbReference type="ARBA" id="ARBA00022968"/>
    </source>
</evidence>
<comment type="similarity">
    <text evidence="2 11">Belongs to the glycosyltransferase 31 family.</text>
</comment>
<dbReference type="PANTHER" id="PTHR11214">
    <property type="entry name" value="BETA-1,3-N-ACETYLGLUCOSAMINYLTRANSFERASE"/>
    <property type="match status" value="1"/>
</dbReference>
<gene>
    <name evidence="12" type="ORF">EGW08_000989</name>
</gene>
<protein>
    <recommendedName>
        <fullName evidence="11">Hexosyltransferase</fullName>
        <ecNumber evidence="11">2.4.1.-</ecNumber>
    </recommendedName>
</protein>
<dbReference type="OrthoDB" id="5512589at2759"/>
<keyword evidence="13" id="KW-1185">Reference proteome</keyword>
<dbReference type="GO" id="GO:0006493">
    <property type="term" value="P:protein O-linked glycosylation"/>
    <property type="evidence" value="ECO:0007669"/>
    <property type="project" value="TreeGrafter"/>
</dbReference>
<dbReference type="GO" id="GO:0000139">
    <property type="term" value="C:Golgi membrane"/>
    <property type="evidence" value="ECO:0007669"/>
    <property type="project" value="UniProtKB-SubCell"/>
</dbReference>
<dbReference type="AlphaFoldDB" id="A0A3S1AGE0"/>
<evidence type="ECO:0000256" key="9">
    <source>
        <dbReference type="ARBA" id="ARBA00023136"/>
    </source>
</evidence>
<keyword evidence="7 11" id="KW-1133">Transmembrane helix</keyword>
<evidence type="ECO:0000313" key="12">
    <source>
        <dbReference type="EMBL" id="RUS91277.1"/>
    </source>
</evidence>
<evidence type="ECO:0000256" key="2">
    <source>
        <dbReference type="ARBA" id="ARBA00008661"/>
    </source>
</evidence>
<evidence type="ECO:0000256" key="7">
    <source>
        <dbReference type="ARBA" id="ARBA00022989"/>
    </source>
</evidence>
<evidence type="ECO:0000256" key="3">
    <source>
        <dbReference type="ARBA" id="ARBA00022676"/>
    </source>
</evidence>
<sequence>MHPRDIRDKTIGMLGVFFRKVLSTYAPMKILLCLAFCVWLIRNLNNSPTPSGPATVRNVTNITHSPKKAQVLVTYAHNKLITKKMPAVKKPVARPTRVPLTSMSKKLLGRDFFRDVIFPSTSCSGRNIELIICVPTNRDNAAVRDAIRLTWGSYAWNGNRLGLNTTTIKEGSMGEIMIVFFVGSSSLVSSKDKQDKLFKEAKIYGDIYQADFIDTYQNLTLKSISILNFVSLYCPNARYVAKIDDDIYVSIPVLMKEVKLVTKRLAVESHNKSNGFLTTPKFAWGFLFRAASPMRKKNHKWYTSLEDYSPKFYPNYLSGTAYVMSGTAALSLYEATLKVPIFWMEDIYVTGMCAAFARIPLIDGTRKALFSIHKRSEPTGCVFRKVISGHTYKPIDLITIHAQLNSPFLKC</sequence>
<dbReference type="Gene3D" id="3.90.550.50">
    <property type="match status" value="1"/>
</dbReference>
<evidence type="ECO:0000256" key="8">
    <source>
        <dbReference type="ARBA" id="ARBA00023034"/>
    </source>
</evidence>
<evidence type="ECO:0000256" key="10">
    <source>
        <dbReference type="ARBA" id="ARBA00023180"/>
    </source>
</evidence>
<keyword evidence="3 11" id="KW-0328">Glycosyltransferase</keyword>
<feature type="transmembrane region" description="Helical" evidence="11">
    <location>
        <begin position="21"/>
        <end position="41"/>
    </location>
</feature>